<dbReference type="Proteomes" id="UP000710432">
    <property type="component" value="Unassembled WGS sequence"/>
</dbReference>
<evidence type="ECO:0000313" key="2">
    <source>
        <dbReference type="EMBL" id="KAH0507731.1"/>
    </source>
</evidence>
<protein>
    <submittedName>
        <fullName evidence="2">Uncharacterized protein</fullName>
    </submittedName>
</protein>
<feature type="compositionally biased region" description="Basic and acidic residues" evidence="1">
    <location>
        <begin position="14"/>
        <end position="30"/>
    </location>
</feature>
<name>A0A8J6G7F9_MICOH</name>
<organism evidence="2 3">
    <name type="scientific">Microtus ochrogaster</name>
    <name type="common">Prairie vole</name>
    <dbReference type="NCBI Taxonomy" id="79684"/>
    <lineage>
        <taxon>Eukaryota</taxon>
        <taxon>Metazoa</taxon>
        <taxon>Chordata</taxon>
        <taxon>Craniata</taxon>
        <taxon>Vertebrata</taxon>
        <taxon>Euteleostomi</taxon>
        <taxon>Mammalia</taxon>
        <taxon>Eutheria</taxon>
        <taxon>Euarchontoglires</taxon>
        <taxon>Glires</taxon>
        <taxon>Rodentia</taxon>
        <taxon>Myomorpha</taxon>
        <taxon>Muroidea</taxon>
        <taxon>Cricetidae</taxon>
        <taxon>Arvicolinae</taxon>
        <taxon>Microtus</taxon>
    </lineage>
</organism>
<dbReference type="EMBL" id="JAATJU010023400">
    <property type="protein sequence ID" value="KAH0507731.1"/>
    <property type="molecule type" value="Genomic_DNA"/>
</dbReference>
<reference evidence="2" key="1">
    <citation type="submission" date="2020-03" db="EMBL/GenBank/DDBJ databases">
        <title>Studies in the Genomics of Life Span.</title>
        <authorList>
            <person name="Glass D."/>
        </authorList>
    </citation>
    <scope>NUCLEOTIDE SEQUENCE</scope>
    <source>
        <strain evidence="2">LTLLF</strain>
        <tissue evidence="2">Muscle</tissue>
    </source>
</reference>
<proteinExistence type="predicted"/>
<dbReference type="AlphaFoldDB" id="A0A8J6G7F9"/>
<gene>
    <name evidence="2" type="ORF">LTLLF_166705</name>
</gene>
<accession>A0A8J6G7F9</accession>
<comment type="caution">
    <text evidence="2">The sequence shown here is derived from an EMBL/GenBank/DDBJ whole genome shotgun (WGS) entry which is preliminary data.</text>
</comment>
<evidence type="ECO:0000313" key="3">
    <source>
        <dbReference type="Proteomes" id="UP000710432"/>
    </source>
</evidence>
<feature type="region of interest" description="Disordered" evidence="1">
    <location>
        <begin position="1"/>
        <end position="39"/>
    </location>
</feature>
<sequence>MSVSARPHSVGTLFDKEPKEDGDEENKNNEGDEPQGQQYFCAHTPAIIIATPDYQRTLSHRMNVIGNRDLCSGVRNEYE</sequence>
<evidence type="ECO:0000256" key="1">
    <source>
        <dbReference type="SAM" id="MobiDB-lite"/>
    </source>
</evidence>